<feature type="signal peptide" evidence="1">
    <location>
        <begin position="1"/>
        <end position="22"/>
    </location>
</feature>
<dbReference type="RefSeq" id="WP_104724851.1">
    <property type="nucleotide sequence ID" value="NZ_FZNE01000009.1"/>
</dbReference>
<keyword evidence="3" id="KW-1185">Reference proteome</keyword>
<dbReference type="SUPFAM" id="SSF69917">
    <property type="entry name" value="OMPT-like"/>
    <property type="match status" value="1"/>
</dbReference>
<dbReference type="EMBL" id="NXLU01000005">
    <property type="protein sequence ID" value="RDU68909.1"/>
    <property type="molecule type" value="Genomic_DNA"/>
</dbReference>
<proteinExistence type="predicted"/>
<gene>
    <name evidence="2" type="ORF">CQA62_04705</name>
</gene>
<dbReference type="OrthoDB" id="5329395at2"/>
<dbReference type="Proteomes" id="UP000257067">
    <property type="component" value="Unassembled WGS sequence"/>
</dbReference>
<evidence type="ECO:0000313" key="2">
    <source>
        <dbReference type="EMBL" id="RDU68909.1"/>
    </source>
</evidence>
<accession>A0A3D8IUE2</accession>
<dbReference type="InterPro" id="IPR020080">
    <property type="entry name" value="OM_adhesin/peptidase_omptin"/>
</dbReference>
<protein>
    <recommendedName>
        <fullName evidence="4">Outer membrane protein</fullName>
    </recommendedName>
</protein>
<dbReference type="AlphaFoldDB" id="A0A3D8IUE2"/>
<feature type="chain" id="PRO_5043181859" description="Outer membrane protein" evidence="1">
    <location>
        <begin position="23"/>
        <end position="282"/>
    </location>
</feature>
<comment type="caution">
    <text evidence="2">The sequence shown here is derived from an EMBL/GenBank/DDBJ whole genome shotgun (WGS) entry which is preliminary data.</text>
</comment>
<reference evidence="2 3" key="1">
    <citation type="submission" date="2018-04" db="EMBL/GenBank/DDBJ databases">
        <title>Novel Campyloabacter and Helicobacter Species and Strains.</title>
        <authorList>
            <person name="Mannion A.J."/>
            <person name="Shen Z."/>
            <person name="Fox J.G."/>
        </authorList>
    </citation>
    <scope>NUCLEOTIDE SEQUENCE [LARGE SCALE GENOMIC DNA]</scope>
    <source>
        <strain evidence="2 3">ATCC 700242</strain>
    </source>
</reference>
<dbReference type="GO" id="GO:0004190">
    <property type="term" value="F:aspartic-type endopeptidase activity"/>
    <property type="evidence" value="ECO:0007669"/>
    <property type="project" value="InterPro"/>
</dbReference>
<evidence type="ECO:0000256" key="1">
    <source>
        <dbReference type="SAM" id="SignalP"/>
    </source>
</evidence>
<evidence type="ECO:0000313" key="3">
    <source>
        <dbReference type="Proteomes" id="UP000257067"/>
    </source>
</evidence>
<organism evidence="2 3">
    <name type="scientific">Helicobacter cholecystus</name>
    <dbReference type="NCBI Taxonomy" id="45498"/>
    <lineage>
        <taxon>Bacteria</taxon>
        <taxon>Pseudomonadati</taxon>
        <taxon>Campylobacterota</taxon>
        <taxon>Epsilonproteobacteria</taxon>
        <taxon>Campylobacterales</taxon>
        <taxon>Helicobacteraceae</taxon>
        <taxon>Helicobacter</taxon>
    </lineage>
</organism>
<sequence>MKKIFTPLLFFVWLFANGPASSGVNIIPKDKVHLGGELNIGIDYYQYKEPNVMSISGPMLGVDGNFALGYKFFKFQLDGFFSSHLKKNAYKGGLFNSVTGQSIPYDTDSEDWYLGVATRFGAAFNLNGREVVFVYGGFGYRYLHNMMIDQPGIKASYERGQEYIYFLAGLDGEIPINRVVSIIGELQYRQLIYGYQVSGMSDLGYDSDFYFTQTNGMGGRVSLGGKFYLPNQMAFKLKIYFDFWGIEDSDLVQGYRQGQLIGNFVEPKNTTKVVGMSLGLTF</sequence>
<evidence type="ECO:0008006" key="4">
    <source>
        <dbReference type="Google" id="ProtNLM"/>
    </source>
</evidence>
<name>A0A3D8IUE2_9HELI</name>
<keyword evidence="1" id="KW-0732">Signal</keyword>